<dbReference type="SMART" id="SM00066">
    <property type="entry name" value="GAL4"/>
    <property type="match status" value="1"/>
</dbReference>
<evidence type="ECO:0000313" key="4">
    <source>
        <dbReference type="EMBL" id="KAF1849018.1"/>
    </source>
</evidence>
<dbReference type="PROSITE" id="PS50048">
    <property type="entry name" value="ZN2_CY6_FUNGAL_2"/>
    <property type="match status" value="1"/>
</dbReference>
<dbReference type="PROSITE" id="PS00463">
    <property type="entry name" value="ZN2_CY6_FUNGAL_1"/>
    <property type="match status" value="1"/>
</dbReference>
<proteinExistence type="predicted"/>
<evidence type="ECO:0000256" key="2">
    <source>
        <dbReference type="ARBA" id="ARBA00023242"/>
    </source>
</evidence>
<dbReference type="GO" id="GO:0005634">
    <property type="term" value="C:nucleus"/>
    <property type="evidence" value="ECO:0007669"/>
    <property type="project" value="UniProtKB-SubCell"/>
</dbReference>
<dbReference type="OrthoDB" id="187139at2759"/>
<organism evidence="4 5">
    <name type="scientific">Cucurbitaria berberidis CBS 394.84</name>
    <dbReference type="NCBI Taxonomy" id="1168544"/>
    <lineage>
        <taxon>Eukaryota</taxon>
        <taxon>Fungi</taxon>
        <taxon>Dikarya</taxon>
        <taxon>Ascomycota</taxon>
        <taxon>Pezizomycotina</taxon>
        <taxon>Dothideomycetes</taxon>
        <taxon>Pleosporomycetidae</taxon>
        <taxon>Pleosporales</taxon>
        <taxon>Pleosporineae</taxon>
        <taxon>Cucurbitariaceae</taxon>
        <taxon>Cucurbitaria</taxon>
    </lineage>
</organism>
<dbReference type="Gene3D" id="4.10.240.10">
    <property type="entry name" value="Zn(2)-C6 fungal-type DNA-binding domain"/>
    <property type="match status" value="1"/>
</dbReference>
<evidence type="ECO:0000256" key="1">
    <source>
        <dbReference type="ARBA" id="ARBA00004123"/>
    </source>
</evidence>
<dbReference type="Pfam" id="PF00172">
    <property type="entry name" value="Zn_clus"/>
    <property type="match status" value="1"/>
</dbReference>
<comment type="caution">
    <text evidence="4">The sequence shown here is derived from an EMBL/GenBank/DDBJ whole genome shotgun (WGS) entry which is preliminary data.</text>
</comment>
<dbReference type="InterPro" id="IPR036864">
    <property type="entry name" value="Zn2-C6_fun-type_DNA-bd_sf"/>
</dbReference>
<sequence length="507" mass="57305">MEPSKQTATAVSIPYRRRTTTGCLTCRMRRKKCNEEKPNCVGCRQNKLICNWPSNDKTAKEVSLSRIRGQVGSTARNAAVDRPILRATTPHTVLPEVIIACDQNSVPHPLGFMPGIRRASDWHLFDHYVGVTAVQLAGRLAPRNAFLSHLLPVAYQDARVVQCILALSGAQLCFRSNQFEYNARSHYMASLRSVKHALLTWRSLTTTELVGLLTTTLLLCYFEILICNTEGHFFYHLRASRVLLIELRDCRADQVDQSLLDLLTEFYAYFAISTTITLHTDLPVNRHIPEDSFLSSAALSSLNRGNDIYGVLFGSAHGLWGLIMPIARSARYFGQHQNVNQRDINLRKYESEILSWTYTPFGQPSTGQDTALDPYQLAGEIYQQTLLIFLYTTFNGPNPPTPDIYAKVDACVATALRLVAKIPLTHPLQTTLTWPSLIVGSCMRNPYDRAGIKYLMKQQLCATMLDLKRNLKFLLQLWEYQDKDETVYGPYGIELVIKRKSLHLCIA</sequence>
<dbReference type="GeneID" id="63845690"/>
<feature type="domain" description="Zn(2)-C6 fungal-type" evidence="3">
    <location>
        <begin position="22"/>
        <end position="52"/>
    </location>
</feature>
<dbReference type="InterPro" id="IPR021858">
    <property type="entry name" value="Fun_TF"/>
</dbReference>
<dbReference type="InterPro" id="IPR001138">
    <property type="entry name" value="Zn2Cys6_DnaBD"/>
</dbReference>
<evidence type="ECO:0000259" key="3">
    <source>
        <dbReference type="PROSITE" id="PS50048"/>
    </source>
</evidence>
<reference evidence="4" key="1">
    <citation type="submission" date="2020-01" db="EMBL/GenBank/DDBJ databases">
        <authorList>
            <consortium name="DOE Joint Genome Institute"/>
            <person name="Haridas S."/>
            <person name="Albert R."/>
            <person name="Binder M."/>
            <person name="Bloem J."/>
            <person name="Labutti K."/>
            <person name="Salamov A."/>
            <person name="Andreopoulos B."/>
            <person name="Baker S.E."/>
            <person name="Barry K."/>
            <person name="Bills G."/>
            <person name="Bluhm B.H."/>
            <person name="Cannon C."/>
            <person name="Castanera R."/>
            <person name="Culley D.E."/>
            <person name="Daum C."/>
            <person name="Ezra D."/>
            <person name="Gonzalez J.B."/>
            <person name="Henrissat B."/>
            <person name="Kuo A."/>
            <person name="Liang C."/>
            <person name="Lipzen A."/>
            <person name="Lutzoni F."/>
            <person name="Magnuson J."/>
            <person name="Mondo S."/>
            <person name="Nolan M."/>
            <person name="Ohm R."/>
            <person name="Pangilinan J."/>
            <person name="Park H.-J."/>
            <person name="Ramirez L."/>
            <person name="Alfaro M."/>
            <person name="Sun H."/>
            <person name="Tritt A."/>
            <person name="Yoshinaga Y."/>
            <person name="Zwiers L.-H."/>
            <person name="Turgeon B.G."/>
            <person name="Goodwin S.B."/>
            <person name="Spatafora J.W."/>
            <person name="Crous P.W."/>
            <person name="Grigoriev I.V."/>
        </authorList>
    </citation>
    <scope>NUCLEOTIDE SEQUENCE</scope>
    <source>
        <strain evidence="4">CBS 394.84</strain>
    </source>
</reference>
<dbReference type="EMBL" id="ML976615">
    <property type="protein sequence ID" value="KAF1849018.1"/>
    <property type="molecule type" value="Genomic_DNA"/>
</dbReference>
<dbReference type="SUPFAM" id="SSF57701">
    <property type="entry name" value="Zn2/Cys6 DNA-binding domain"/>
    <property type="match status" value="1"/>
</dbReference>
<keyword evidence="2" id="KW-0539">Nucleus</keyword>
<dbReference type="Proteomes" id="UP000800039">
    <property type="component" value="Unassembled WGS sequence"/>
</dbReference>
<gene>
    <name evidence="4" type="ORF">K460DRAFT_280828</name>
</gene>
<dbReference type="Pfam" id="PF11951">
    <property type="entry name" value="Fungal_trans_2"/>
    <property type="match status" value="1"/>
</dbReference>
<dbReference type="PANTHER" id="PTHR37534:SF46">
    <property type="entry name" value="ZN(II)2CYS6 TRANSCRIPTION FACTOR (EUROFUNG)"/>
    <property type="match status" value="1"/>
</dbReference>
<dbReference type="RefSeq" id="XP_040791581.1">
    <property type="nucleotide sequence ID" value="XM_040928437.1"/>
</dbReference>
<dbReference type="PANTHER" id="PTHR37534">
    <property type="entry name" value="TRANSCRIPTIONAL ACTIVATOR PROTEIN UGA3"/>
    <property type="match status" value="1"/>
</dbReference>
<dbReference type="GO" id="GO:0008270">
    <property type="term" value="F:zinc ion binding"/>
    <property type="evidence" value="ECO:0007669"/>
    <property type="project" value="InterPro"/>
</dbReference>
<dbReference type="AlphaFoldDB" id="A0A9P4GMA8"/>
<name>A0A9P4GMA8_9PLEO</name>
<keyword evidence="5" id="KW-1185">Reference proteome</keyword>
<accession>A0A9P4GMA8</accession>
<evidence type="ECO:0000313" key="5">
    <source>
        <dbReference type="Proteomes" id="UP000800039"/>
    </source>
</evidence>
<dbReference type="CDD" id="cd00067">
    <property type="entry name" value="GAL4"/>
    <property type="match status" value="1"/>
</dbReference>
<dbReference type="GO" id="GO:0000981">
    <property type="term" value="F:DNA-binding transcription factor activity, RNA polymerase II-specific"/>
    <property type="evidence" value="ECO:0007669"/>
    <property type="project" value="InterPro"/>
</dbReference>
<protein>
    <recommendedName>
        <fullName evidence="3">Zn(2)-C6 fungal-type domain-containing protein</fullName>
    </recommendedName>
</protein>
<comment type="subcellular location">
    <subcellularLocation>
        <location evidence="1">Nucleus</location>
    </subcellularLocation>
</comment>